<evidence type="ECO:0000256" key="7">
    <source>
        <dbReference type="ARBA" id="ARBA00022840"/>
    </source>
</evidence>
<dbReference type="PANTHER" id="PTHR43033:SF1">
    <property type="entry name" value="TRNA(ILE)-LYSIDINE SYNTHASE-RELATED"/>
    <property type="match status" value="1"/>
</dbReference>
<dbReference type="Gene3D" id="3.40.50.620">
    <property type="entry name" value="HUPs"/>
    <property type="match status" value="1"/>
</dbReference>
<dbReference type="Pfam" id="PF01171">
    <property type="entry name" value="ATP_bind_3"/>
    <property type="match status" value="2"/>
</dbReference>
<keyword evidence="9" id="KW-0732">Signal</keyword>
<dbReference type="OrthoDB" id="46912at2759"/>
<dbReference type="NCBIfam" id="TIGR02433">
    <property type="entry name" value="lysidine_TilS_C"/>
    <property type="match status" value="1"/>
</dbReference>
<comment type="catalytic activity">
    <reaction evidence="8">
        <text>cytidine(34) in tRNA(Ile2) + L-lysine + ATP = lysidine(34) in tRNA(Ile2) + AMP + diphosphate + H(+)</text>
        <dbReference type="Rhea" id="RHEA:43744"/>
        <dbReference type="Rhea" id="RHEA-COMP:10625"/>
        <dbReference type="Rhea" id="RHEA-COMP:10670"/>
        <dbReference type="ChEBI" id="CHEBI:15378"/>
        <dbReference type="ChEBI" id="CHEBI:30616"/>
        <dbReference type="ChEBI" id="CHEBI:32551"/>
        <dbReference type="ChEBI" id="CHEBI:33019"/>
        <dbReference type="ChEBI" id="CHEBI:82748"/>
        <dbReference type="ChEBI" id="CHEBI:83665"/>
        <dbReference type="ChEBI" id="CHEBI:456215"/>
        <dbReference type="EC" id="6.3.4.19"/>
    </reaction>
</comment>
<evidence type="ECO:0000256" key="8">
    <source>
        <dbReference type="ARBA" id="ARBA00048539"/>
    </source>
</evidence>
<dbReference type="InterPro" id="IPR012796">
    <property type="entry name" value="Lysidine-tRNA-synth_C"/>
</dbReference>
<keyword evidence="6" id="KW-0547">Nucleotide-binding</keyword>
<reference evidence="12" key="1">
    <citation type="submission" date="2021-02" db="EMBL/GenBank/DDBJ databases">
        <title>First Annotated Genome of the Yellow-green Alga Tribonema minus.</title>
        <authorList>
            <person name="Mahan K.M."/>
        </authorList>
    </citation>
    <scope>NUCLEOTIDE SEQUENCE</scope>
    <source>
        <strain evidence="12">UTEX B ZZ1240</strain>
    </source>
</reference>
<feature type="domain" description="tRNA(Ile)-lysidine/2-thiocytidine synthase N-terminal" evidence="10">
    <location>
        <begin position="93"/>
        <end position="161"/>
    </location>
</feature>
<organism evidence="12 13">
    <name type="scientific">Tribonema minus</name>
    <dbReference type="NCBI Taxonomy" id="303371"/>
    <lineage>
        <taxon>Eukaryota</taxon>
        <taxon>Sar</taxon>
        <taxon>Stramenopiles</taxon>
        <taxon>Ochrophyta</taxon>
        <taxon>PX clade</taxon>
        <taxon>Xanthophyceae</taxon>
        <taxon>Tribonematales</taxon>
        <taxon>Tribonemataceae</taxon>
        <taxon>Tribonema</taxon>
    </lineage>
</organism>
<comment type="caution">
    <text evidence="12">The sequence shown here is derived from an EMBL/GenBank/DDBJ whole genome shotgun (WGS) entry which is preliminary data.</text>
</comment>
<comment type="subcellular location">
    <subcellularLocation>
        <location evidence="1">Cytoplasm</location>
    </subcellularLocation>
</comment>
<evidence type="ECO:0000259" key="11">
    <source>
        <dbReference type="Pfam" id="PF11734"/>
    </source>
</evidence>
<dbReference type="CDD" id="cd01992">
    <property type="entry name" value="TilS_N"/>
    <property type="match status" value="1"/>
</dbReference>
<gene>
    <name evidence="12" type="ORF">JKP88DRAFT_268428</name>
</gene>
<proteinExistence type="inferred from homology"/>
<dbReference type="Pfam" id="PF11734">
    <property type="entry name" value="TilS_C"/>
    <property type="match status" value="1"/>
</dbReference>
<dbReference type="SUPFAM" id="SSF52402">
    <property type="entry name" value="Adenine nucleotide alpha hydrolases-like"/>
    <property type="match status" value="1"/>
</dbReference>
<evidence type="ECO:0000256" key="3">
    <source>
        <dbReference type="ARBA" id="ARBA00022490"/>
    </source>
</evidence>
<sequence>MQLLTHGASLAVFLIAWTSVPPSGALLPTGSAPWRGAASLQLRVSGTHTQPVCVSCSVSSSGPAPDDASGSALEQQTWEALTERCGVRPGDTILVLCSGGADSTALLHIMAAIRHKTSPSLELATATFDHCLRPEAKEEVEFVQIQARALGISCYTRRWSEHPSWLGKDAKGQENHSVEAAEAVLPAWCLPCAAALILHVLRASVTHACNGCLRAVGIQQRARAWRLAEAAALLAELSSHTTVTAPAEDGLASSSFVATAHHQGDQEETLLLKLARGAHVTRLRGMAWSSALSVEDGASQHRSGAGARGGDGGADALPCSVVRPLLGARKAQLEEYLRRRGVQWLEDPSNATAKRIAGGEAALAARLTELERQSALVADMVRAAAEAWEAQHLPSAGARGVAPPDANALWGPGDFPLPPWADAALPALVQEELLHRFVARGGPARAALAPGLPPRVPGVTLGGAQTAHLAAMARAAGSARWHVDVGGGAAVMRDGDVLRLAHAMGAAAAAAAGATAGGGLGGAGVGEGERTAGCVAGEVTVDEAEARCTITAPPDWEVTATRIGVAEAAGIAAAARDGTSGADRPPAAAAAAASDMVLYNVPPGAVLRVRRRRDGDRFRPRWRATPAKVKDFLRGQGVPLHRRDDVALVQLSPPPPLPLDGAAGGAHGAGAAYGADSACDDGAADGAADAGAAAAAEVVGVYPGHASGAVCEDVTGWPPLLLRVRGRDTGLVYEVRPPPARRRSDNSDA</sequence>
<keyword evidence="13" id="KW-1185">Reference proteome</keyword>
<dbReference type="GO" id="GO:0008033">
    <property type="term" value="P:tRNA processing"/>
    <property type="evidence" value="ECO:0007669"/>
    <property type="project" value="UniProtKB-KW"/>
</dbReference>
<dbReference type="GO" id="GO:0005524">
    <property type="term" value="F:ATP binding"/>
    <property type="evidence" value="ECO:0007669"/>
    <property type="project" value="UniProtKB-KW"/>
</dbReference>
<evidence type="ECO:0000256" key="4">
    <source>
        <dbReference type="ARBA" id="ARBA00022598"/>
    </source>
</evidence>
<accession>A0A835Z1B5</accession>
<protein>
    <recommendedName>
        <fullName evidence="2">tRNA(Ile)-lysidine synthetase</fullName>
        <ecNumber evidence="2">6.3.4.19</ecNumber>
    </recommendedName>
</protein>
<dbReference type="AlphaFoldDB" id="A0A835Z1B5"/>
<feature type="signal peptide" evidence="9">
    <location>
        <begin position="1"/>
        <end position="25"/>
    </location>
</feature>
<evidence type="ECO:0000256" key="2">
    <source>
        <dbReference type="ARBA" id="ARBA00013267"/>
    </source>
</evidence>
<dbReference type="Proteomes" id="UP000664859">
    <property type="component" value="Unassembled WGS sequence"/>
</dbReference>
<evidence type="ECO:0000259" key="10">
    <source>
        <dbReference type="Pfam" id="PF01171"/>
    </source>
</evidence>
<dbReference type="InterPro" id="IPR012094">
    <property type="entry name" value="tRNA_Ile_lys_synt"/>
</dbReference>
<evidence type="ECO:0000256" key="1">
    <source>
        <dbReference type="ARBA" id="ARBA00004496"/>
    </source>
</evidence>
<dbReference type="EMBL" id="JAFCMP010000143">
    <property type="protein sequence ID" value="KAG5185116.1"/>
    <property type="molecule type" value="Genomic_DNA"/>
</dbReference>
<keyword evidence="4" id="KW-0436">Ligase</keyword>
<evidence type="ECO:0000313" key="13">
    <source>
        <dbReference type="Proteomes" id="UP000664859"/>
    </source>
</evidence>
<evidence type="ECO:0000256" key="5">
    <source>
        <dbReference type="ARBA" id="ARBA00022694"/>
    </source>
</evidence>
<dbReference type="InterPro" id="IPR012795">
    <property type="entry name" value="tRNA_Ile_lys_synt_N"/>
</dbReference>
<keyword evidence="7" id="KW-0067">ATP-binding</keyword>
<keyword evidence="5" id="KW-0819">tRNA processing</keyword>
<dbReference type="InterPro" id="IPR011063">
    <property type="entry name" value="TilS/TtcA_N"/>
</dbReference>
<evidence type="ECO:0000256" key="9">
    <source>
        <dbReference type="SAM" id="SignalP"/>
    </source>
</evidence>
<dbReference type="SUPFAM" id="SSF56037">
    <property type="entry name" value="PheT/TilS domain"/>
    <property type="match status" value="1"/>
</dbReference>
<evidence type="ECO:0000313" key="12">
    <source>
        <dbReference type="EMBL" id="KAG5185116.1"/>
    </source>
</evidence>
<keyword evidence="3" id="KW-0963">Cytoplasm</keyword>
<feature type="chain" id="PRO_5032628703" description="tRNA(Ile)-lysidine synthetase" evidence="9">
    <location>
        <begin position="26"/>
        <end position="749"/>
    </location>
</feature>
<dbReference type="GO" id="GO:0032267">
    <property type="term" value="F:tRNA(Ile)-lysidine synthase activity"/>
    <property type="evidence" value="ECO:0007669"/>
    <property type="project" value="UniProtKB-EC"/>
</dbReference>
<dbReference type="EC" id="6.3.4.19" evidence="2"/>
<dbReference type="InterPro" id="IPR014729">
    <property type="entry name" value="Rossmann-like_a/b/a_fold"/>
</dbReference>
<evidence type="ECO:0000256" key="6">
    <source>
        <dbReference type="ARBA" id="ARBA00022741"/>
    </source>
</evidence>
<dbReference type="HAMAP" id="MF_01161">
    <property type="entry name" value="tRNA_Ile_lys_synt"/>
    <property type="match status" value="1"/>
</dbReference>
<dbReference type="GO" id="GO:0005737">
    <property type="term" value="C:cytoplasm"/>
    <property type="evidence" value="ECO:0007669"/>
    <property type="project" value="UniProtKB-SubCell"/>
</dbReference>
<feature type="domain" description="tRNA(Ile)-lysidine/2-thiocytidine synthase N-terminal" evidence="10">
    <location>
        <begin position="255"/>
        <end position="353"/>
    </location>
</feature>
<feature type="domain" description="Lysidine-tRNA(Ile) synthetase C-terminal" evidence="11">
    <location>
        <begin position="607"/>
        <end position="649"/>
    </location>
</feature>
<dbReference type="PANTHER" id="PTHR43033">
    <property type="entry name" value="TRNA(ILE)-LYSIDINE SYNTHASE-RELATED"/>
    <property type="match status" value="1"/>
</dbReference>
<name>A0A835Z1B5_9STRA</name>